<proteinExistence type="inferred from homology"/>
<keyword evidence="9" id="KW-0215">Deoxyribonucleotide synthesis</keyword>
<evidence type="ECO:0000256" key="10">
    <source>
        <dbReference type="ARBA" id="ARBA00023157"/>
    </source>
</evidence>
<accession>A0A1F4UMY8</accession>
<dbReference type="SUPFAM" id="SSF51998">
    <property type="entry name" value="PFL-like glycyl radical enzymes"/>
    <property type="match status" value="1"/>
</dbReference>
<evidence type="ECO:0000256" key="1">
    <source>
        <dbReference type="ARBA" id="ARBA00001922"/>
    </source>
</evidence>
<dbReference type="InterPro" id="IPR000788">
    <property type="entry name" value="RNR_lg_C"/>
</dbReference>
<dbReference type="UniPathway" id="UPA00326"/>
<feature type="domain" description="TSCPD" evidence="17">
    <location>
        <begin position="678"/>
        <end position="780"/>
    </location>
</feature>
<dbReference type="Pfam" id="PF02867">
    <property type="entry name" value="Ribonuc_red_lgC"/>
    <property type="match status" value="1"/>
</dbReference>
<dbReference type="EMBL" id="MEUV01000027">
    <property type="protein sequence ID" value="OGC45553.1"/>
    <property type="molecule type" value="Genomic_DNA"/>
</dbReference>
<keyword evidence="10" id="KW-1015">Disulfide bond</keyword>
<dbReference type="Pfam" id="PF12637">
    <property type="entry name" value="TSCPD"/>
    <property type="match status" value="1"/>
</dbReference>
<dbReference type="InterPro" id="IPR013344">
    <property type="entry name" value="RNR_NrdJ/NrdZ"/>
</dbReference>
<evidence type="ECO:0000256" key="14">
    <source>
        <dbReference type="RuleBase" id="RU364064"/>
    </source>
</evidence>
<dbReference type="PRINTS" id="PR01183">
    <property type="entry name" value="RIBORDTASEM1"/>
</dbReference>
<sequence>MPENISPAAGDVKLKIRPQKIREMNMKNKHIHLSDNSKLILEKRYLRKDEEGKPQETIEGMFLRIASVVAEPDAPYRDVEKTKQDFYNLLTTKRFFPGSPTFTGAGTPLGQLAACFVLPISDDMGKRSDGIFATLRDAALIQQSGGGNGFSFSDLRSKGSIVTASNGKATGPIGFLSVYDRAFGEIAQGGVRRGANMAVLKIDHPDIRDFIKCKSEEGDVSNFNISVALTDNFMKAVEEDSTYDLIDPHSKKIIESPKAREIFDMIVEYAYKNGEPGVLFIDTANADNPVPHLYELKATNPCGEQWLGPYENCCLGSINLGELLDNEGNLDWEIFQEAIELSTRFLDNVVTANKYVPAVPQLKESALNARRIGLGFMGLADVMYSMAIRYGSEEGQEFASQVTEFMRYHSMLTSIRLAEERGSFKKIKGSIYDPDNLKWQIPIALTPYNHNFGRPDIDWGNVISGIKLHGIRNAAQTTIAPTGTISTVAGVEGYGCEPTFALAYFRNVYQSAGDDKNLTLTYTSPMFVNVLDKAGIVGDERKRIIDEIIQKGSCQDIGGLPQDIKNTFVVSADITPHEHILMQASIQRFIDNSISKTCNLPATATKADVADVYKKGWELGCKGLTVYVTGSRQEVVLETKETKQSKGAEVSTASQTVVLTQQDNNGLVTSTIDRGYKLSGTTYKVKTPQGKAFVTINKGADGDPLEVFINIGKAGSDVSGLSEALGRLLSGWLRASKNRRLTVKDIVVQLIGIGGSTSIGFGKNRISSIPDAVAQILAEEFNIKVRANGSTVIDPEKDEVTYFSHTDMCPDCGNSTLVLEEGCAKCYTCGYSRC</sequence>
<dbReference type="GO" id="GO:0071897">
    <property type="term" value="P:DNA biosynthetic process"/>
    <property type="evidence" value="ECO:0007669"/>
    <property type="project" value="UniProtKB-KW"/>
</dbReference>
<keyword evidence="11 14" id="KW-0170">Cobalt</keyword>
<evidence type="ECO:0000313" key="18">
    <source>
        <dbReference type="EMBL" id="OGC45553.1"/>
    </source>
</evidence>
<evidence type="ECO:0000256" key="8">
    <source>
        <dbReference type="ARBA" id="ARBA00023002"/>
    </source>
</evidence>
<comment type="catalytic activity">
    <reaction evidence="13 14">
        <text>a 2'-deoxyribonucleoside 5'-diphosphate + [thioredoxin]-disulfide + H2O = a ribonucleoside 5'-diphosphate + [thioredoxin]-dithiol</text>
        <dbReference type="Rhea" id="RHEA:23252"/>
        <dbReference type="Rhea" id="RHEA-COMP:10698"/>
        <dbReference type="Rhea" id="RHEA-COMP:10700"/>
        <dbReference type="ChEBI" id="CHEBI:15377"/>
        <dbReference type="ChEBI" id="CHEBI:29950"/>
        <dbReference type="ChEBI" id="CHEBI:50058"/>
        <dbReference type="ChEBI" id="CHEBI:57930"/>
        <dbReference type="ChEBI" id="CHEBI:73316"/>
        <dbReference type="EC" id="1.17.4.1"/>
    </reaction>
</comment>
<evidence type="ECO:0000256" key="6">
    <source>
        <dbReference type="ARBA" id="ARBA00022634"/>
    </source>
</evidence>
<evidence type="ECO:0000256" key="7">
    <source>
        <dbReference type="ARBA" id="ARBA00022741"/>
    </source>
</evidence>
<evidence type="ECO:0000256" key="3">
    <source>
        <dbReference type="ARBA" id="ARBA00012274"/>
    </source>
</evidence>
<keyword evidence="5 14" id="KW-0846">Cobalamin</keyword>
<dbReference type="InterPro" id="IPR013509">
    <property type="entry name" value="RNR_lsu_N"/>
</dbReference>
<keyword evidence="6 14" id="KW-0237">DNA synthesis</keyword>
<evidence type="ECO:0000259" key="15">
    <source>
        <dbReference type="Pfam" id="PF00317"/>
    </source>
</evidence>
<feature type="domain" description="Ribonucleotide reductase large subunit C-terminal" evidence="16">
    <location>
        <begin position="113"/>
        <end position="627"/>
    </location>
</feature>
<dbReference type="InterPro" id="IPR050862">
    <property type="entry name" value="RdRp_reductase_class-2"/>
</dbReference>
<dbReference type="InterPro" id="IPR024434">
    <property type="entry name" value="TSCPD_dom"/>
</dbReference>
<dbReference type="GO" id="GO:0004748">
    <property type="term" value="F:ribonucleoside-diphosphate reductase activity, thioredoxin disulfide as acceptor"/>
    <property type="evidence" value="ECO:0007669"/>
    <property type="project" value="UniProtKB-EC"/>
</dbReference>
<organism evidence="18 19">
    <name type="scientific">candidate division WWE3 bacterium RBG_19FT_COMBO_34_6</name>
    <dbReference type="NCBI Taxonomy" id="1802612"/>
    <lineage>
        <taxon>Bacteria</taxon>
        <taxon>Katanobacteria</taxon>
    </lineage>
</organism>
<evidence type="ECO:0000256" key="2">
    <source>
        <dbReference type="ARBA" id="ARBA00007405"/>
    </source>
</evidence>
<evidence type="ECO:0000256" key="13">
    <source>
        <dbReference type="ARBA" id="ARBA00047754"/>
    </source>
</evidence>
<dbReference type="SUPFAM" id="SSF48168">
    <property type="entry name" value="R1 subunit of ribonucleotide reductase, N-terminal domain"/>
    <property type="match status" value="1"/>
</dbReference>
<evidence type="ECO:0000259" key="16">
    <source>
        <dbReference type="Pfam" id="PF02867"/>
    </source>
</evidence>
<dbReference type="GO" id="GO:0005524">
    <property type="term" value="F:ATP binding"/>
    <property type="evidence" value="ECO:0007669"/>
    <property type="project" value="InterPro"/>
</dbReference>
<name>A0A1F4UMY8_UNCKA</name>
<dbReference type="NCBIfam" id="TIGR02504">
    <property type="entry name" value="NrdJ_Z"/>
    <property type="match status" value="1"/>
</dbReference>
<dbReference type="AlphaFoldDB" id="A0A1F4UMY8"/>
<comment type="similarity">
    <text evidence="2 14">Belongs to the ribonucleoside diphosphate reductase class-2 family.</text>
</comment>
<dbReference type="PANTHER" id="PTHR43371">
    <property type="entry name" value="VITAMIN B12-DEPENDENT RIBONUCLEOTIDE REDUCTASE"/>
    <property type="match status" value="1"/>
</dbReference>
<comment type="caution">
    <text evidence="18">The sequence shown here is derived from an EMBL/GenBank/DDBJ whole genome shotgun (WGS) entry which is preliminary data.</text>
</comment>
<evidence type="ECO:0000259" key="17">
    <source>
        <dbReference type="Pfam" id="PF12637"/>
    </source>
</evidence>
<dbReference type="InterPro" id="IPR008926">
    <property type="entry name" value="RNR_R1-su_N"/>
</dbReference>
<comment type="function">
    <text evidence="12 14">Catalyzes the reduction of ribonucleotides to deoxyribonucleotides. May function to provide a pool of deoxyribonucleotide precursors for DNA repair during oxygen limitation and/or for immediate growth after restoration of oxygen.</text>
</comment>
<dbReference type="Proteomes" id="UP000178615">
    <property type="component" value="Unassembled WGS sequence"/>
</dbReference>
<evidence type="ECO:0000256" key="5">
    <source>
        <dbReference type="ARBA" id="ARBA00022628"/>
    </source>
</evidence>
<evidence type="ECO:0000256" key="12">
    <source>
        <dbReference type="ARBA" id="ARBA00025437"/>
    </source>
</evidence>
<feature type="domain" description="Ribonucleotide reductase large subunit N-terminal" evidence="15">
    <location>
        <begin position="33"/>
        <end position="110"/>
    </location>
</feature>
<dbReference type="Gene3D" id="3.20.70.20">
    <property type="match status" value="1"/>
</dbReference>
<keyword evidence="8 14" id="KW-0560">Oxidoreductase</keyword>
<dbReference type="PANTHER" id="PTHR43371:SF1">
    <property type="entry name" value="RIBONUCLEOSIDE-DIPHOSPHATE REDUCTASE"/>
    <property type="match status" value="1"/>
</dbReference>
<gene>
    <name evidence="18" type="ORF">A2V49_00930</name>
</gene>
<keyword evidence="7 14" id="KW-0547">Nucleotide-binding</keyword>
<comment type="cofactor">
    <cofactor evidence="1 14">
        <name>adenosylcob(III)alamin</name>
        <dbReference type="ChEBI" id="CHEBI:18408"/>
    </cofactor>
</comment>
<reference evidence="18 19" key="1">
    <citation type="journal article" date="2016" name="Nat. Commun.">
        <title>Thousands of microbial genomes shed light on interconnected biogeochemical processes in an aquifer system.</title>
        <authorList>
            <person name="Anantharaman K."/>
            <person name="Brown C.T."/>
            <person name="Hug L.A."/>
            <person name="Sharon I."/>
            <person name="Castelle C.J."/>
            <person name="Probst A.J."/>
            <person name="Thomas B.C."/>
            <person name="Singh A."/>
            <person name="Wilkins M.J."/>
            <person name="Karaoz U."/>
            <person name="Brodie E.L."/>
            <person name="Williams K.H."/>
            <person name="Hubbard S.S."/>
            <person name="Banfield J.F."/>
        </authorList>
    </citation>
    <scope>NUCLEOTIDE SEQUENCE [LARGE SCALE GENOMIC DNA]</scope>
</reference>
<evidence type="ECO:0000256" key="4">
    <source>
        <dbReference type="ARBA" id="ARBA00014409"/>
    </source>
</evidence>
<dbReference type="EC" id="1.17.4.1" evidence="3 14"/>
<protein>
    <recommendedName>
        <fullName evidence="4 14">Vitamin B12-dependent ribonucleotide reductase</fullName>
        <ecNumber evidence="3 14">1.17.4.1</ecNumber>
    </recommendedName>
</protein>
<evidence type="ECO:0000313" key="19">
    <source>
        <dbReference type="Proteomes" id="UP000178615"/>
    </source>
</evidence>
<dbReference type="CDD" id="cd02888">
    <property type="entry name" value="RNR_II_dimer"/>
    <property type="match status" value="1"/>
</dbReference>
<evidence type="ECO:0000256" key="9">
    <source>
        <dbReference type="ARBA" id="ARBA00023116"/>
    </source>
</evidence>
<evidence type="ECO:0000256" key="11">
    <source>
        <dbReference type="ARBA" id="ARBA00023285"/>
    </source>
</evidence>
<dbReference type="Pfam" id="PF00317">
    <property type="entry name" value="Ribonuc_red_lgN"/>
    <property type="match status" value="1"/>
</dbReference>
<dbReference type="GO" id="GO:0031419">
    <property type="term" value="F:cobalamin binding"/>
    <property type="evidence" value="ECO:0007669"/>
    <property type="project" value="UniProtKB-KW"/>
</dbReference>
<dbReference type="GO" id="GO:0009263">
    <property type="term" value="P:deoxyribonucleotide biosynthetic process"/>
    <property type="evidence" value="ECO:0007669"/>
    <property type="project" value="UniProtKB-KW"/>
</dbReference>